<dbReference type="PROSITE" id="PS51704">
    <property type="entry name" value="GP_PDE"/>
    <property type="match status" value="1"/>
</dbReference>
<dbReference type="InterPro" id="IPR017946">
    <property type="entry name" value="PLC-like_Pdiesterase_TIM-brl"/>
</dbReference>
<evidence type="ECO:0000313" key="4">
    <source>
        <dbReference type="Proteomes" id="UP001597365"/>
    </source>
</evidence>
<keyword evidence="4" id="KW-1185">Reference proteome</keyword>
<protein>
    <submittedName>
        <fullName evidence="3">Glycerophosphodiester phosphodiesterase</fullName>
    </submittedName>
</protein>
<evidence type="ECO:0000259" key="2">
    <source>
        <dbReference type="PROSITE" id="PS51704"/>
    </source>
</evidence>
<sequence>MAIRTRVLTSLTSALVLVLAAAGCQETAALPESAAEPCSVPAGIAHRGSPGDGAPENTMAAFTAAVADRADGLELDVWWTGDGVPVVIHDDTVDRTTGGTGRTTDLTAADLWRLDAGRGERVPTLDQPLEHAAAHDVTVVVELKQVPTDAQARSLLETVRRAGAADLVTVSSFETRALEVVRRTAPDLPTALTVGKPVSAAEAARHGTTLLMHHRHVTRKRVAQWHAAGLTVYAWTPDLPREWERVRAAGADGVITDEVASYRTWAAAACR</sequence>
<feature type="chain" id="PRO_5047541562" evidence="1">
    <location>
        <begin position="29"/>
        <end position="271"/>
    </location>
</feature>
<dbReference type="CDD" id="cd08556">
    <property type="entry name" value="GDPD"/>
    <property type="match status" value="1"/>
</dbReference>
<dbReference type="RefSeq" id="WP_380896471.1">
    <property type="nucleotide sequence ID" value="NZ_JBHUFU010000001.1"/>
</dbReference>
<reference evidence="4" key="1">
    <citation type="journal article" date="2019" name="Int. J. Syst. Evol. Microbiol.">
        <title>The Global Catalogue of Microorganisms (GCM) 10K type strain sequencing project: providing services to taxonomists for standard genome sequencing and annotation.</title>
        <authorList>
            <consortium name="The Broad Institute Genomics Platform"/>
            <consortium name="The Broad Institute Genome Sequencing Center for Infectious Disease"/>
            <person name="Wu L."/>
            <person name="Ma J."/>
        </authorList>
    </citation>
    <scope>NUCLEOTIDE SEQUENCE [LARGE SCALE GENOMIC DNA]</scope>
    <source>
        <strain evidence="4">CGMCC 4.7455</strain>
    </source>
</reference>
<organism evidence="3 4">
    <name type="scientific">Streptomyces desertarenae</name>
    <dbReference type="NCBI Taxonomy" id="2666184"/>
    <lineage>
        <taxon>Bacteria</taxon>
        <taxon>Bacillati</taxon>
        <taxon>Actinomycetota</taxon>
        <taxon>Actinomycetes</taxon>
        <taxon>Kitasatosporales</taxon>
        <taxon>Streptomycetaceae</taxon>
        <taxon>Streptomyces</taxon>
    </lineage>
</organism>
<dbReference type="PANTHER" id="PTHR46211">
    <property type="entry name" value="GLYCEROPHOSPHORYL DIESTER PHOSPHODIESTERASE"/>
    <property type="match status" value="1"/>
</dbReference>
<keyword evidence="1" id="KW-0732">Signal</keyword>
<dbReference type="Gene3D" id="3.20.20.190">
    <property type="entry name" value="Phosphatidylinositol (PI) phosphodiesterase"/>
    <property type="match status" value="1"/>
</dbReference>
<evidence type="ECO:0000313" key="3">
    <source>
        <dbReference type="EMBL" id="MFD1828718.1"/>
    </source>
</evidence>
<feature type="domain" description="GP-PDE" evidence="2">
    <location>
        <begin position="41"/>
        <end position="266"/>
    </location>
</feature>
<feature type="signal peptide" evidence="1">
    <location>
        <begin position="1"/>
        <end position="28"/>
    </location>
</feature>
<dbReference type="Proteomes" id="UP001597365">
    <property type="component" value="Unassembled WGS sequence"/>
</dbReference>
<evidence type="ECO:0000256" key="1">
    <source>
        <dbReference type="SAM" id="SignalP"/>
    </source>
</evidence>
<dbReference type="PANTHER" id="PTHR46211:SF1">
    <property type="entry name" value="GLYCEROPHOSPHODIESTER PHOSPHODIESTERASE, CYTOPLASMIC"/>
    <property type="match status" value="1"/>
</dbReference>
<accession>A0ABW4PDF5</accession>
<dbReference type="SUPFAM" id="SSF51695">
    <property type="entry name" value="PLC-like phosphodiesterases"/>
    <property type="match status" value="1"/>
</dbReference>
<dbReference type="PROSITE" id="PS51257">
    <property type="entry name" value="PROKAR_LIPOPROTEIN"/>
    <property type="match status" value="1"/>
</dbReference>
<gene>
    <name evidence="3" type="ORF">ACFSJS_03430</name>
</gene>
<proteinExistence type="predicted"/>
<name>A0ABW4PDF5_9ACTN</name>
<dbReference type="InterPro" id="IPR030395">
    <property type="entry name" value="GP_PDE_dom"/>
</dbReference>
<dbReference type="EMBL" id="JBHUFU010000001">
    <property type="protein sequence ID" value="MFD1828718.1"/>
    <property type="molecule type" value="Genomic_DNA"/>
</dbReference>
<comment type="caution">
    <text evidence="3">The sequence shown here is derived from an EMBL/GenBank/DDBJ whole genome shotgun (WGS) entry which is preliminary data.</text>
</comment>
<dbReference type="Pfam" id="PF03009">
    <property type="entry name" value="GDPD"/>
    <property type="match status" value="1"/>
</dbReference>